<dbReference type="GO" id="GO:0003700">
    <property type="term" value="F:DNA-binding transcription factor activity"/>
    <property type="evidence" value="ECO:0007669"/>
    <property type="project" value="InterPro"/>
</dbReference>
<evidence type="ECO:0000313" key="7">
    <source>
        <dbReference type="Proteomes" id="UP001260773"/>
    </source>
</evidence>
<evidence type="ECO:0000313" key="5">
    <source>
        <dbReference type="EMBL" id="MDT2403954.1"/>
    </source>
</evidence>
<dbReference type="RefSeq" id="WP_048722069.1">
    <property type="nucleotide sequence ID" value="NZ_JADPDV010000046.1"/>
</dbReference>
<sequence>MSDLETALIQLQCELVAERNLVNPNGLSWLQYDILNLLRQKGPASPSQLSEQLHIRPSKFSKVIKELKQKDYITQAVNQEDGRGLLTSLTETGLDFLRTVDAGHTFLYKTAAQNFSSEEQQLFTQLANKLILALEEERSRKQ</sequence>
<keyword evidence="1" id="KW-0805">Transcription regulation</keyword>
<dbReference type="PROSITE" id="PS50995">
    <property type="entry name" value="HTH_MARR_2"/>
    <property type="match status" value="1"/>
</dbReference>
<dbReference type="Pfam" id="PF12802">
    <property type="entry name" value="MarR_2"/>
    <property type="match status" value="1"/>
</dbReference>
<evidence type="ECO:0000313" key="8">
    <source>
        <dbReference type="Proteomes" id="UP001264335"/>
    </source>
</evidence>
<keyword evidence="3" id="KW-0804">Transcription</keyword>
<reference evidence="5 8" key="1">
    <citation type="submission" date="2023-03" db="EMBL/GenBank/DDBJ databases">
        <authorList>
            <person name="Shen W."/>
            <person name="Cai J."/>
        </authorList>
    </citation>
    <scope>NUCLEOTIDE SEQUENCE</scope>
    <source>
        <strain evidence="5">P33-2</strain>
        <strain evidence="6 8">Y2</strain>
    </source>
</reference>
<dbReference type="PANTHER" id="PTHR42756:SF1">
    <property type="entry name" value="TRANSCRIPTIONAL REPRESSOR OF EMRAB OPERON"/>
    <property type="match status" value="1"/>
</dbReference>
<dbReference type="InterPro" id="IPR000835">
    <property type="entry name" value="HTH_MarR-typ"/>
</dbReference>
<feature type="domain" description="HTH marR-type" evidence="4">
    <location>
        <begin position="1"/>
        <end position="132"/>
    </location>
</feature>
<dbReference type="PRINTS" id="PR00598">
    <property type="entry name" value="HTHMARR"/>
</dbReference>
<dbReference type="SMART" id="SM00347">
    <property type="entry name" value="HTH_MARR"/>
    <property type="match status" value="1"/>
</dbReference>
<dbReference type="PANTHER" id="PTHR42756">
    <property type="entry name" value="TRANSCRIPTIONAL REGULATOR, MARR"/>
    <property type="match status" value="1"/>
</dbReference>
<dbReference type="EMBL" id="JARPWH010000072">
    <property type="protein sequence ID" value="MDT2403954.1"/>
    <property type="molecule type" value="Genomic_DNA"/>
</dbReference>
<evidence type="ECO:0000256" key="2">
    <source>
        <dbReference type="ARBA" id="ARBA00023125"/>
    </source>
</evidence>
<accession>A0A2N8PSB4</accession>
<comment type="caution">
    <text evidence="5">The sequence shown here is derived from an EMBL/GenBank/DDBJ whole genome shotgun (WGS) entry which is preliminary data.</text>
</comment>
<proteinExistence type="predicted"/>
<dbReference type="Gene3D" id="1.10.10.10">
    <property type="entry name" value="Winged helix-like DNA-binding domain superfamily/Winged helix DNA-binding domain"/>
    <property type="match status" value="1"/>
</dbReference>
<evidence type="ECO:0000259" key="4">
    <source>
        <dbReference type="PROSITE" id="PS50995"/>
    </source>
</evidence>
<protein>
    <submittedName>
        <fullName evidence="5">MarR family transcriptional regulator</fullName>
    </submittedName>
</protein>
<dbReference type="InterPro" id="IPR036388">
    <property type="entry name" value="WH-like_DNA-bd_sf"/>
</dbReference>
<evidence type="ECO:0000256" key="3">
    <source>
        <dbReference type="ARBA" id="ARBA00023163"/>
    </source>
</evidence>
<dbReference type="InterPro" id="IPR036390">
    <property type="entry name" value="WH_DNA-bd_sf"/>
</dbReference>
<dbReference type="SUPFAM" id="SSF46785">
    <property type="entry name" value="Winged helix' DNA-binding domain"/>
    <property type="match status" value="1"/>
</dbReference>
<name>A0A2N8PSB4_ENTAV</name>
<gene>
    <name evidence="5" type="ORF">P7D43_16430</name>
    <name evidence="6" type="ORF">P7D79_19225</name>
</gene>
<dbReference type="Proteomes" id="UP001260773">
    <property type="component" value="Unassembled WGS sequence"/>
</dbReference>
<dbReference type="Proteomes" id="UP001264335">
    <property type="component" value="Unassembled WGS sequence"/>
</dbReference>
<evidence type="ECO:0000313" key="6">
    <source>
        <dbReference type="EMBL" id="MDT2516361.1"/>
    </source>
</evidence>
<dbReference type="GO" id="GO:0003677">
    <property type="term" value="F:DNA binding"/>
    <property type="evidence" value="ECO:0007669"/>
    <property type="project" value="UniProtKB-KW"/>
</dbReference>
<organism evidence="5 7">
    <name type="scientific">Enterococcus avium</name>
    <name type="common">Streptococcus avium</name>
    <dbReference type="NCBI Taxonomy" id="33945"/>
    <lineage>
        <taxon>Bacteria</taxon>
        <taxon>Bacillati</taxon>
        <taxon>Bacillota</taxon>
        <taxon>Bacilli</taxon>
        <taxon>Lactobacillales</taxon>
        <taxon>Enterococcaceae</taxon>
        <taxon>Enterococcus</taxon>
    </lineage>
</organism>
<evidence type="ECO:0000256" key="1">
    <source>
        <dbReference type="ARBA" id="ARBA00023015"/>
    </source>
</evidence>
<dbReference type="EMBL" id="JARPWY010000078">
    <property type="protein sequence ID" value="MDT2516361.1"/>
    <property type="molecule type" value="Genomic_DNA"/>
</dbReference>
<keyword evidence="2" id="KW-0238">DNA-binding</keyword>
<dbReference type="AlphaFoldDB" id="A0A2N8PSB4"/>